<protein>
    <submittedName>
        <fullName evidence="2">Uncharacterized protein</fullName>
    </submittedName>
</protein>
<reference evidence="2 3" key="1">
    <citation type="submission" date="2015-09" db="EMBL/GenBank/DDBJ databases">
        <title>Draft genome of the parasitic nematode Teladorsagia circumcincta isolate WARC Sus (inbred).</title>
        <authorList>
            <person name="Mitreva M."/>
        </authorList>
    </citation>
    <scope>NUCLEOTIDE SEQUENCE [LARGE SCALE GENOMIC DNA]</scope>
    <source>
        <strain evidence="2 3">S</strain>
    </source>
</reference>
<feature type="compositionally biased region" description="Polar residues" evidence="1">
    <location>
        <begin position="155"/>
        <end position="173"/>
    </location>
</feature>
<feature type="compositionally biased region" description="Low complexity" evidence="1">
    <location>
        <begin position="289"/>
        <end position="300"/>
    </location>
</feature>
<feature type="compositionally biased region" description="Low complexity" evidence="1">
    <location>
        <begin position="327"/>
        <end position="346"/>
    </location>
</feature>
<feature type="compositionally biased region" description="Polar residues" evidence="1">
    <location>
        <begin position="78"/>
        <end position="99"/>
    </location>
</feature>
<evidence type="ECO:0000313" key="3">
    <source>
        <dbReference type="Proteomes" id="UP000230423"/>
    </source>
</evidence>
<sequence length="478" mass="48662">VQVTGSGQEVSTTSSPSPSSHVTRPDDEDEVTPKVNLPDGQHSSSKPPPSDTTTIVSSSKVTQPDEKGDESSIRMMPTIQQALTSTVSSKASTEPSGSQKKTEVTSRPTPRSSTPSSGSTGATGTHGEIDTISSSTQPATSSPSSGGTDRVTAEPLTSVSPPDASIRTSTPGHSSEEIPKQTAGPLVVIDGEMSPDHVLPEGIPGSELAPKPRSTGSPSGTSEGHKITLTPETQDISTKSTESPSKPKDGVSSTTKQDLTKAGQTDAPGPKSKLGVSTTTPLIIPDLQSSSPESSPAPSSKVTELPEGGVSLTPRPVLTEGKKTGAPGPTSKSGGGVSTTTSPITPDLHSTFPESSPAPSSNVTELPEGSVSLDPRSNLTEGGETGASGSTSKSDNQRTATPTPSSEMSSAFTRPKEEIGVTSRPTPKVSQLATTEPSSEPPVQFAGPGQKVEVTPTPSHSTQPNEEDNATSEPNKSD</sequence>
<dbReference type="AlphaFoldDB" id="A0A2G9T8Z6"/>
<dbReference type="EMBL" id="KZ396833">
    <property type="protein sequence ID" value="PIO54437.1"/>
    <property type="molecule type" value="Genomic_DNA"/>
</dbReference>
<organism evidence="2 3">
    <name type="scientific">Teladorsagia circumcincta</name>
    <name type="common">Brown stomach worm</name>
    <name type="synonym">Ostertagia circumcincta</name>
    <dbReference type="NCBI Taxonomy" id="45464"/>
    <lineage>
        <taxon>Eukaryota</taxon>
        <taxon>Metazoa</taxon>
        <taxon>Ecdysozoa</taxon>
        <taxon>Nematoda</taxon>
        <taxon>Chromadorea</taxon>
        <taxon>Rhabditida</taxon>
        <taxon>Rhabditina</taxon>
        <taxon>Rhabditomorpha</taxon>
        <taxon>Strongyloidea</taxon>
        <taxon>Trichostrongylidae</taxon>
        <taxon>Teladorsagia</taxon>
    </lineage>
</organism>
<evidence type="ECO:0000256" key="1">
    <source>
        <dbReference type="SAM" id="MobiDB-lite"/>
    </source>
</evidence>
<dbReference type="Proteomes" id="UP000230423">
    <property type="component" value="Unassembled WGS sequence"/>
</dbReference>
<feature type="compositionally biased region" description="Polar residues" evidence="1">
    <location>
        <begin position="423"/>
        <end position="438"/>
    </location>
</feature>
<name>A0A2G9T8Z6_TELCI</name>
<accession>A0A2G9T8Z6</accession>
<evidence type="ECO:0000313" key="2">
    <source>
        <dbReference type="EMBL" id="PIO54437.1"/>
    </source>
</evidence>
<feature type="compositionally biased region" description="Low complexity" evidence="1">
    <location>
        <begin position="11"/>
        <end position="20"/>
    </location>
</feature>
<feature type="non-terminal residue" evidence="2">
    <location>
        <position position="478"/>
    </location>
</feature>
<feature type="non-terminal residue" evidence="2">
    <location>
        <position position="1"/>
    </location>
</feature>
<proteinExistence type="predicted"/>
<feature type="compositionally biased region" description="Low complexity" evidence="1">
    <location>
        <begin position="105"/>
        <end position="148"/>
    </location>
</feature>
<feature type="compositionally biased region" description="Basic and acidic residues" evidence="1">
    <location>
        <begin position="63"/>
        <end position="72"/>
    </location>
</feature>
<feature type="compositionally biased region" description="Polar residues" evidence="1">
    <location>
        <begin position="352"/>
        <end position="364"/>
    </location>
</feature>
<feature type="compositionally biased region" description="Polar residues" evidence="1">
    <location>
        <begin position="1"/>
        <end position="10"/>
    </location>
</feature>
<keyword evidence="3" id="KW-1185">Reference proteome</keyword>
<gene>
    <name evidence="2" type="ORF">TELCIR_24201</name>
</gene>
<feature type="region of interest" description="Disordered" evidence="1">
    <location>
        <begin position="1"/>
        <end position="478"/>
    </location>
</feature>
<feature type="compositionally biased region" description="Polar residues" evidence="1">
    <location>
        <begin position="397"/>
        <end position="412"/>
    </location>
</feature>